<name>A0ABP8HK73_9BACT</name>
<evidence type="ECO:0008006" key="3">
    <source>
        <dbReference type="Google" id="ProtNLM"/>
    </source>
</evidence>
<dbReference type="Proteomes" id="UP001501725">
    <property type="component" value="Unassembled WGS sequence"/>
</dbReference>
<keyword evidence="2" id="KW-1185">Reference proteome</keyword>
<dbReference type="EMBL" id="BAABGY010000014">
    <property type="protein sequence ID" value="GAA4340481.1"/>
    <property type="molecule type" value="Genomic_DNA"/>
</dbReference>
<sequence>MSLDRIPATLKSGKEPLLFNGKPLDVTLLDFWRWSVSDLLSNATRGRLAEFIVARAAHVDVTACRDEWSAFNLETPEGIKLEVKSAAYVQSWFQRALSRISFSTRAALYWDSATNLQSKVAGRSADVYVFCLLHHQDKATANPLDLNQWTFYVLATWELDAYRRSQHSITLKSLNSLAPPLAFDQLGAAILEKARPRT</sequence>
<protein>
    <recommendedName>
        <fullName evidence="3">Restriction endonuclease</fullName>
    </recommendedName>
</protein>
<comment type="caution">
    <text evidence="1">The sequence shown here is derived from an EMBL/GenBank/DDBJ whole genome shotgun (WGS) entry which is preliminary data.</text>
</comment>
<reference evidence="2" key="1">
    <citation type="journal article" date="2019" name="Int. J. Syst. Evol. Microbiol.">
        <title>The Global Catalogue of Microorganisms (GCM) 10K type strain sequencing project: providing services to taxonomists for standard genome sequencing and annotation.</title>
        <authorList>
            <consortium name="The Broad Institute Genomics Platform"/>
            <consortium name="The Broad Institute Genome Sequencing Center for Infectious Disease"/>
            <person name="Wu L."/>
            <person name="Ma J."/>
        </authorList>
    </citation>
    <scope>NUCLEOTIDE SEQUENCE [LARGE SCALE GENOMIC DNA]</scope>
    <source>
        <strain evidence="2">JCM 17919</strain>
    </source>
</reference>
<evidence type="ECO:0000313" key="2">
    <source>
        <dbReference type="Proteomes" id="UP001501725"/>
    </source>
</evidence>
<gene>
    <name evidence="1" type="ORF">GCM10023184_38200</name>
</gene>
<organism evidence="1 2">
    <name type="scientific">Flaviaesturariibacter amylovorans</name>
    <dbReference type="NCBI Taxonomy" id="1084520"/>
    <lineage>
        <taxon>Bacteria</taxon>
        <taxon>Pseudomonadati</taxon>
        <taxon>Bacteroidota</taxon>
        <taxon>Chitinophagia</taxon>
        <taxon>Chitinophagales</taxon>
        <taxon>Chitinophagaceae</taxon>
        <taxon>Flaviaestuariibacter</taxon>
    </lineage>
</organism>
<dbReference type="RefSeq" id="WP_345257462.1">
    <property type="nucleotide sequence ID" value="NZ_BAABGY010000014.1"/>
</dbReference>
<evidence type="ECO:0000313" key="1">
    <source>
        <dbReference type="EMBL" id="GAA4340481.1"/>
    </source>
</evidence>
<proteinExistence type="predicted"/>
<accession>A0ABP8HK73</accession>